<dbReference type="EMBL" id="JBBXMP010000791">
    <property type="protein sequence ID" value="KAL0056948.1"/>
    <property type="molecule type" value="Genomic_DNA"/>
</dbReference>
<evidence type="ECO:0000313" key="2">
    <source>
        <dbReference type="Proteomes" id="UP001437256"/>
    </source>
</evidence>
<feature type="non-terminal residue" evidence="1">
    <location>
        <position position="182"/>
    </location>
</feature>
<name>A0ABR2Z6Q1_9AGAR</name>
<organism evidence="1 2">
    <name type="scientific">Marasmius tenuissimus</name>
    <dbReference type="NCBI Taxonomy" id="585030"/>
    <lineage>
        <taxon>Eukaryota</taxon>
        <taxon>Fungi</taxon>
        <taxon>Dikarya</taxon>
        <taxon>Basidiomycota</taxon>
        <taxon>Agaricomycotina</taxon>
        <taxon>Agaricomycetes</taxon>
        <taxon>Agaricomycetidae</taxon>
        <taxon>Agaricales</taxon>
        <taxon>Marasmiineae</taxon>
        <taxon>Marasmiaceae</taxon>
        <taxon>Marasmius</taxon>
    </lineage>
</organism>
<accession>A0ABR2Z6Q1</accession>
<proteinExistence type="predicted"/>
<reference evidence="1 2" key="1">
    <citation type="submission" date="2024-05" db="EMBL/GenBank/DDBJ databases">
        <title>A draft genome resource for the thread blight pathogen Marasmius tenuissimus strain MS-2.</title>
        <authorList>
            <person name="Yulfo-Soto G.E."/>
            <person name="Baruah I.K."/>
            <person name="Amoako-Attah I."/>
            <person name="Bukari Y."/>
            <person name="Meinhardt L.W."/>
            <person name="Bailey B.A."/>
            <person name="Cohen S.P."/>
        </authorList>
    </citation>
    <scope>NUCLEOTIDE SEQUENCE [LARGE SCALE GENOMIC DNA]</scope>
    <source>
        <strain evidence="1 2">MS-2</strain>
    </source>
</reference>
<sequence>MEQMTKIVKELSELDLCYRPVAHILRGDDIIGIAYERQSGRPLQYADKRLFYHSLSQLHDRSRARRLYLRYPYASDHWVQDGKLRVYHHLWGFDMFQGPSTPEEDEFEERAWRTMKRVFECLSNDYNPGEDRYRNDDPLLLQYAQWGAEHPLRNPAMGFEVHKLLFANRNDTLIPTRRMDGT</sequence>
<gene>
    <name evidence="1" type="ORF">AAF712_016435</name>
</gene>
<evidence type="ECO:0000313" key="1">
    <source>
        <dbReference type="EMBL" id="KAL0056948.1"/>
    </source>
</evidence>
<dbReference type="Proteomes" id="UP001437256">
    <property type="component" value="Unassembled WGS sequence"/>
</dbReference>
<keyword evidence="2" id="KW-1185">Reference proteome</keyword>
<protein>
    <submittedName>
        <fullName evidence="1">Uncharacterized protein</fullName>
    </submittedName>
</protein>
<comment type="caution">
    <text evidence="1">The sequence shown here is derived from an EMBL/GenBank/DDBJ whole genome shotgun (WGS) entry which is preliminary data.</text>
</comment>